<sequence length="144" mass="16853">MNIKIEIKYSLLNFVVYICIFCNSFVYTSVTFLNKKNEFNQFKPIKLKDSGEQIKKIQEKLISLKYDCGLNEPDDEATELLLKIYSVSYINVKRLDTEININELLSQLFTCGDDVKTMYSDPGEMLVVKNAIYLRTYDHCDQYI</sequence>
<proteinExistence type="predicted"/>
<gene>
    <name evidence="2" type="ORF">BCR32DRAFT_287960</name>
</gene>
<feature type="transmembrane region" description="Helical" evidence="1">
    <location>
        <begin position="12"/>
        <end position="33"/>
    </location>
</feature>
<reference evidence="2 3" key="2">
    <citation type="submission" date="2016-08" db="EMBL/GenBank/DDBJ databases">
        <title>Pervasive Adenine N6-methylation of Active Genes in Fungi.</title>
        <authorList>
            <consortium name="DOE Joint Genome Institute"/>
            <person name="Mondo S.J."/>
            <person name="Dannebaum R.O."/>
            <person name="Kuo R.C."/>
            <person name="Labutti K."/>
            <person name="Haridas S."/>
            <person name="Kuo A."/>
            <person name="Salamov A."/>
            <person name="Ahrendt S.R."/>
            <person name="Lipzen A."/>
            <person name="Sullivan W."/>
            <person name="Andreopoulos W.B."/>
            <person name="Clum A."/>
            <person name="Lindquist E."/>
            <person name="Daum C."/>
            <person name="Ramamoorthy G.K."/>
            <person name="Gryganskyi A."/>
            <person name="Culley D."/>
            <person name="Magnuson J.K."/>
            <person name="James T.Y."/>
            <person name="O'Malley M.A."/>
            <person name="Stajich J.E."/>
            <person name="Spatafora J.W."/>
            <person name="Visel A."/>
            <person name="Grigoriev I.V."/>
        </authorList>
    </citation>
    <scope>NUCLEOTIDE SEQUENCE [LARGE SCALE GENOMIC DNA]</scope>
    <source>
        <strain evidence="2 3">S4</strain>
    </source>
</reference>
<dbReference type="EMBL" id="MCFG01000676">
    <property type="protein sequence ID" value="ORX62504.1"/>
    <property type="molecule type" value="Genomic_DNA"/>
</dbReference>
<name>A0A1Y1VR41_9FUNG</name>
<comment type="caution">
    <text evidence="2">The sequence shown here is derived from an EMBL/GenBank/DDBJ whole genome shotgun (WGS) entry which is preliminary data.</text>
</comment>
<reference evidence="2 3" key="1">
    <citation type="submission" date="2016-08" db="EMBL/GenBank/DDBJ databases">
        <title>A Parts List for Fungal Cellulosomes Revealed by Comparative Genomics.</title>
        <authorList>
            <consortium name="DOE Joint Genome Institute"/>
            <person name="Haitjema C.H."/>
            <person name="Gilmore S.P."/>
            <person name="Henske J.K."/>
            <person name="Solomon K.V."/>
            <person name="De Groot R."/>
            <person name="Kuo A."/>
            <person name="Mondo S.J."/>
            <person name="Salamov A.A."/>
            <person name="Labutti K."/>
            <person name="Zhao Z."/>
            <person name="Chiniquy J."/>
            <person name="Barry K."/>
            <person name="Brewer H.M."/>
            <person name="Purvine S.O."/>
            <person name="Wright A.T."/>
            <person name="Boxma B."/>
            <person name="Van Alen T."/>
            <person name="Hackstein J.H."/>
            <person name="Baker S.E."/>
            <person name="Grigoriev I.V."/>
            <person name="O'Malley M.A."/>
        </authorList>
    </citation>
    <scope>NUCLEOTIDE SEQUENCE [LARGE SCALE GENOMIC DNA]</scope>
    <source>
        <strain evidence="2 3">S4</strain>
    </source>
</reference>
<keyword evidence="1" id="KW-1133">Transmembrane helix</keyword>
<accession>A0A1Y1VR41</accession>
<keyword evidence="1" id="KW-0472">Membrane</keyword>
<keyword evidence="1" id="KW-0812">Transmembrane</keyword>
<protein>
    <submittedName>
        <fullName evidence="2">Uncharacterized protein</fullName>
    </submittedName>
</protein>
<dbReference type="Proteomes" id="UP000193944">
    <property type="component" value="Unassembled WGS sequence"/>
</dbReference>
<keyword evidence="3" id="KW-1185">Reference proteome</keyword>
<evidence type="ECO:0000313" key="2">
    <source>
        <dbReference type="EMBL" id="ORX62504.1"/>
    </source>
</evidence>
<evidence type="ECO:0000313" key="3">
    <source>
        <dbReference type="Proteomes" id="UP000193944"/>
    </source>
</evidence>
<organism evidence="2 3">
    <name type="scientific">Anaeromyces robustus</name>
    <dbReference type="NCBI Taxonomy" id="1754192"/>
    <lineage>
        <taxon>Eukaryota</taxon>
        <taxon>Fungi</taxon>
        <taxon>Fungi incertae sedis</taxon>
        <taxon>Chytridiomycota</taxon>
        <taxon>Chytridiomycota incertae sedis</taxon>
        <taxon>Neocallimastigomycetes</taxon>
        <taxon>Neocallimastigales</taxon>
        <taxon>Neocallimastigaceae</taxon>
        <taxon>Anaeromyces</taxon>
    </lineage>
</organism>
<evidence type="ECO:0000256" key="1">
    <source>
        <dbReference type="SAM" id="Phobius"/>
    </source>
</evidence>
<dbReference type="AlphaFoldDB" id="A0A1Y1VR41"/>